<dbReference type="RefSeq" id="WP_057740343.1">
    <property type="nucleotide sequence ID" value="NZ_AZDQ01000045.1"/>
</dbReference>
<dbReference type="Proteomes" id="UP000234653">
    <property type="component" value="Chromosome"/>
</dbReference>
<dbReference type="PANTHER" id="PTHR18964">
    <property type="entry name" value="ROK (REPRESSOR, ORF, KINASE) FAMILY"/>
    <property type="match status" value="1"/>
</dbReference>
<dbReference type="Pfam" id="PF00480">
    <property type="entry name" value="ROK"/>
    <property type="match status" value="1"/>
</dbReference>
<proteinExistence type="inferred from homology"/>
<dbReference type="PANTHER" id="PTHR18964:SF149">
    <property type="entry name" value="BIFUNCTIONAL UDP-N-ACETYLGLUCOSAMINE 2-EPIMERASE_N-ACETYLMANNOSAMINE KINASE"/>
    <property type="match status" value="1"/>
</dbReference>
<evidence type="ECO:0000313" key="5">
    <source>
        <dbReference type="Proteomes" id="UP000234653"/>
    </source>
</evidence>
<dbReference type="STRING" id="1423720.FC67_GL002209"/>
<dbReference type="SUPFAM" id="SSF53067">
    <property type="entry name" value="Actin-like ATPase domain"/>
    <property type="match status" value="1"/>
</dbReference>
<name>A0A2K9HG14_9LACO</name>
<reference evidence="4 5" key="1">
    <citation type="submission" date="2016-12" db="EMBL/GenBank/DDBJ databases">
        <title>The whole genome sequencing and assembly of Lactobacillus alimentarius DSM 20249T strain.</title>
        <authorList>
            <person name="Lee Y.-J."/>
            <person name="Yi H."/>
            <person name="Bahn Y.-S."/>
            <person name="Kim J.F."/>
            <person name="Lee D.-W."/>
        </authorList>
    </citation>
    <scope>NUCLEOTIDE SEQUENCE [LARGE SCALE GENOMIC DNA]</scope>
    <source>
        <strain evidence="4 5">DSM 20249</strain>
    </source>
</reference>
<dbReference type="InterPro" id="IPR000600">
    <property type="entry name" value="ROK"/>
</dbReference>
<comment type="function">
    <text evidence="1">Transcriptional repressor of xylose-utilizing enzymes.</text>
</comment>
<dbReference type="SUPFAM" id="SSF46785">
    <property type="entry name" value="Winged helix' DNA-binding domain"/>
    <property type="match status" value="1"/>
</dbReference>
<accession>A0A2K9HG14</accession>
<keyword evidence="5" id="KW-1185">Reference proteome</keyword>
<dbReference type="GO" id="GO:0042732">
    <property type="term" value="P:D-xylose metabolic process"/>
    <property type="evidence" value="ECO:0007669"/>
    <property type="project" value="UniProtKB-KW"/>
</dbReference>
<sequence>MNRLTIRRINELNVLREVFNQTPTSRADVAKNLGLTKSTVYNIFTQLSNDNLVYDIGQGNSTRSGGRKPILTNFNAQAGYTINAKINSTTISCMSNWLDGSIIDRQEFPIEGKEASQQLLALYQAIKLLKLDNNLSGISVAIGGVVKNNRVVNALNHDLANYDLVQILQSRFNVPVLIENESNLAALAIRDFSSRTIKSAAALSLTDRVGVGLIIDGELYSGFNSEAGEIGQAKFLGLGNNLPISLEEVGSDQAVLNQLEKLKNKRVVVADILRWYDLGDEEAMNILKNFQKSLTIILQNILLLFDPEKVVLSSKILRAIPDILVEVKQQLNQIMSHPLDLELADNADNDNLLGGCALITRKILDLPTAELNFKRRIMPLTN</sequence>
<gene>
    <name evidence="4" type="ORF">LA20249_03505</name>
</gene>
<organism evidence="4 5">
    <name type="scientific">Companilactobacillus alimentarius DSM 20249</name>
    <dbReference type="NCBI Taxonomy" id="1423720"/>
    <lineage>
        <taxon>Bacteria</taxon>
        <taxon>Bacillati</taxon>
        <taxon>Bacillota</taxon>
        <taxon>Bacilli</taxon>
        <taxon>Lactobacillales</taxon>
        <taxon>Lactobacillaceae</taxon>
        <taxon>Companilactobacillus</taxon>
    </lineage>
</organism>
<dbReference type="EMBL" id="CP018867">
    <property type="protein sequence ID" value="AUI71318.1"/>
    <property type="molecule type" value="Genomic_DNA"/>
</dbReference>
<keyword evidence="3" id="KW-0119">Carbohydrate metabolism</keyword>
<dbReference type="Gene3D" id="1.10.10.10">
    <property type="entry name" value="Winged helix-like DNA-binding domain superfamily/Winged helix DNA-binding domain"/>
    <property type="match status" value="1"/>
</dbReference>
<dbReference type="InterPro" id="IPR043129">
    <property type="entry name" value="ATPase_NBD"/>
</dbReference>
<keyword evidence="3" id="KW-0859">Xylose metabolism</keyword>
<comment type="similarity">
    <text evidence="2">Belongs to the ROK (NagC/XylR) family.</text>
</comment>
<dbReference type="KEGG" id="lali:LA20249_03505"/>
<evidence type="ECO:0000256" key="1">
    <source>
        <dbReference type="ARBA" id="ARBA00002486"/>
    </source>
</evidence>
<dbReference type="InterPro" id="IPR036388">
    <property type="entry name" value="WH-like_DNA-bd_sf"/>
</dbReference>
<evidence type="ECO:0008006" key="6">
    <source>
        <dbReference type="Google" id="ProtNLM"/>
    </source>
</evidence>
<evidence type="ECO:0000313" key="4">
    <source>
        <dbReference type="EMBL" id="AUI71318.1"/>
    </source>
</evidence>
<evidence type="ECO:0000256" key="2">
    <source>
        <dbReference type="ARBA" id="ARBA00006479"/>
    </source>
</evidence>
<dbReference type="AlphaFoldDB" id="A0A2K9HG14"/>
<dbReference type="Gene3D" id="3.30.420.40">
    <property type="match status" value="2"/>
</dbReference>
<evidence type="ECO:0000256" key="3">
    <source>
        <dbReference type="ARBA" id="ARBA00022629"/>
    </source>
</evidence>
<protein>
    <recommendedName>
        <fullName evidence="6">Sugar kinase</fullName>
    </recommendedName>
</protein>
<dbReference type="OrthoDB" id="9796533at2"/>
<dbReference type="InterPro" id="IPR036390">
    <property type="entry name" value="WH_DNA-bd_sf"/>
</dbReference>